<feature type="compositionally biased region" description="Basic residues" evidence="5">
    <location>
        <begin position="167"/>
        <end position="179"/>
    </location>
</feature>
<dbReference type="PANTHER" id="PTHR46093">
    <property type="entry name" value="ACYL-COA-BINDING DOMAIN-CONTAINING PROTEIN 5"/>
    <property type="match status" value="1"/>
</dbReference>
<evidence type="ECO:0000313" key="6">
    <source>
        <dbReference type="EMBL" id="CAE8689068.1"/>
    </source>
</evidence>
<evidence type="ECO:0000256" key="5">
    <source>
        <dbReference type="SAM" id="MobiDB-lite"/>
    </source>
</evidence>
<dbReference type="InterPro" id="IPR013105">
    <property type="entry name" value="TPR_2"/>
</dbReference>
<organism evidence="6 7">
    <name type="scientific">Polarella glacialis</name>
    <name type="common">Dinoflagellate</name>
    <dbReference type="NCBI Taxonomy" id="89957"/>
    <lineage>
        <taxon>Eukaryota</taxon>
        <taxon>Sar</taxon>
        <taxon>Alveolata</taxon>
        <taxon>Dinophyceae</taxon>
        <taxon>Suessiales</taxon>
        <taxon>Suessiaceae</taxon>
        <taxon>Polarella</taxon>
    </lineage>
</organism>
<evidence type="ECO:0000256" key="4">
    <source>
        <dbReference type="PROSITE-ProRule" id="PRU00339"/>
    </source>
</evidence>
<gene>
    <name evidence="6" type="ORF">PGLA2088_LOCUS26299</name>
</gene>
<accession>A0A813K1E3</accession>
<dbReference type="PROSITE" id="PS50005">
    <property type="entry name" value="TPR"/>
    <property type="match status" value="1"/>
</dbReference>
<dbReference type="SUPFAM" id="SSF117281">
    <property type="entry name" value="Kelch motif"/>
    <property type="match status" value="1"/>
</dbReference>
<dbReference type="AlphaFoldDB" id="A0A813K1E3"/>
<feature type="non-terminal residue" evidence="6">
    <location>
        <position position="614"/>
    </location>
</feature>
<dbReference type="Gene3D" id="1.25.40.10">
    <property type="entry name" value="Tetratricopeptide repeat domain"/>
    <property type="match status" value="1"/>
</dbReference>
<feature type="region of interest" description="Disordered" evidence="5">
    <location>
        <begin position="161"/>
        <end position="183"/>
    </location>
</feature>
<keyword evidence="3 4" id="KW-0802">TPR repeat</keyword>
<evidence type="ECO:0000256" key="1">
    <source>
        <dbReference type="ARBA" id="ARBA00022441"/>
    </source>
</evidence>
<comment type="caution">
    <text evidence="6">The sequence shown here is derived from an EMBL/GenBank/DDBJ whole genome shotgun (WGS) entry which is preliminary data.</text>
</comment>
<feature type="repeat" description="TPR" evidence="4">
    <location>
        <begin position="81"/>
        <end position="114"/>
    </location>
</feature>
<protein>
    <submittedName>
        <fullName evidence="6">Uncharacterized protein</fullName>
    </submittedName>
</protein>
<feature type="region of interest" description="Disordered" evidence="5">
    <location>
        <begin position="218"/>
        <end position="246"/>
    </location>
</feature>
<feature type="region of interest" description="Disordered" evidence="5">
    <location>
        <begin position="592"/>
        <end position="614"/>
    </location>
</feature>
<evidence type="ECO:0000256" key="2">
    <source>
        <dbReference type="ARBA" id="ARBA00022737"/>
    </source>
</evidence>
<evidence type="ECO:0000256" key="3">
    <source>
        <dbReference type="ARBA" id="ARBA00022803"/>
    </source>
</evidence>
<dbReference type="SMART" id="SM00028">
    <property type="entry name" value="TPR"/>
    <property type="match status" value="2"/>
</dbReference>
<dbReference type="InterPro" id="IPR019734">
    <property type="entry name" value="TPR_rpt"/>
</dbReference>
<sequence>MAEHARDIGNKYLKDRHFAVAAHCYEVACLLCTAGPDCPTGQLASYHGNCALACLELGRYGDVINEGHAALVLRPPKHIAVKALYRMAVAHVNLKNPFEAIRCLKQCLELDPLNEYVQKLLEHTAQWHFREEEKRREVCPDRCANQLLAWVDAGRRFQGAAQSKDKAKNKKAAAAKQKHPGTADEARLLDREAGLWHSVARLNSKLYILGGCLETSPSPARAGAQAESRSTATTLRLPEASSASDELHVLDTETMELKHLTGPTAKPPYPCYCHTATMAGSNMVVFGGLGPPLEQPAAVMIFDTVQAKWRVPQVSGLPPRQRQGHSASVVLDDHYLCIFGGIEPSGDHGIARVYNDTHLLDLTSFAWRKLETAGCRPPARFGHTATHLPGQSGKLLILGGRDHLGTHGDDGHHRDLTGLHILDMERRVWQEQTYSGAPPRQAFYHSACLLDDQTLLIVGGGREQQDSVPLYLLDLEFWTWTRPSVAGPQPLPRIGHAAAAAGGRVYLFGGMVRRGEATVVDKAVYVLESSQLVPDREEVERATAPLPSAKDCKSDKCKSAVDRTAKEIEEGVSTPTCSKLAVCIDEQLPATPTPGVSPSCSKTVANDVDPSMLR</sequence>
<dbReference type="EMBL" id="CAJNNW010027008">
    <property type="protein sequence ID" value="CAE8689068.1"/>
    <property type="molecule type" value="Genomic_DNA"/>
</dbReference>
<dbReference type="Pfam" id="PF07719">
    <property type="entry name" value="TPR_2"/>
    <property type="match status" value="1"/>
</dbReference>
<dbReference type="Pfam" id="PF24681">
    <property type="entry name" value="Kelch_KLHDC2_KLHL20_DRC7"/>
    <property type="match status" value="1"/>
</dbReference>
<dbReference type="Gene3D" id="2.120.10.80">
    <property type="entry name" value="Kelch-type beta propeller"/>
    <property type="match status" value="2"/>
</dbReference>
<reference evidence="6" key="1">
    <citation type="submission" date="2021-02" db="EMBL/GenBank/DDBJ databases">
        <authorList>
            <person name="Dougan E. K."/>
            <person name="Rhodes N."/>
            <person name="Thang M."/>
            <person name="Chan C."/>
        </authorList>
    </citation>
    <scope>NUCLEOTIDE SEQUENCE</scope>
</reference>
<dbReference type="PANTHER" id="PTHR46093:SF18">
    <property type="entry name" value="FIBRONECTIN TYPE-III DOMAIN-CONTAINING PROTEIN"/>
    <property type="match status" value="1"/>
</dbReference>
<dbReference type="InterPro" id="IPR015915">
    <property type="entry name" value="Kelch-typ_b-propeller"/>
</dbReference>
<evidence type="ECO:0000313" key="7">
    <source>
        <dbReference type="Proteomes" id="UP000626109"/>
    </source>
</evidence>
<name>A0A813K1E3_POLGL</name>
<dbReference type="SUPFAM" id="SSF48452">
    <property type="entry name" value="TPR-like"/>
    <property type="match status" value="1"/>
</dbReference>
<keyword evidence="1" id="KW-0880">Kelch repeat</keyword>
<dbReference type="InterPro" id="IPR011990">
    <property type="entry name" value="TPR-like_helical_dom_sf"/>
</dbReference>
<dbReference type="Proteomes" id="UP000626109">
    <property type="component" value="Unassembled WGS sequence"/>
</dbReference>
<keyword evidence="2" id="KW-0677">Repeat</keyword>
<proteinExistence type="predicted"/>
<feature type="compositionally biased region" description="Polar residues" evidence="5">
    <location>
        <begin position="594"/>
        <end position="604"/>
    </location>
</feature>